<proteinExistence type="predicted"/>
<evidence type="ECO:0000313" key="1">
    <source>
        <dbReference type="EMBL" id="MBE9213720.1"/>
    </source>
</evidence>
<dbReference type="Proteomes" id="UP000620559">
    <property type="component" value="Unassembled WGS sequence"/>
</dbReference>
<gene>
    <name evidence="1" type="ORF">IQ247_13770</name>
</gene>
<accession>A0A8J7F2S5</accession>
<dbReference type="RefSeq" id="WP_193920872.1">
    <property type="nucleotide sequence ID" value="NZ_JADEWL010000040.1"/>
</dbReference>
<evidence type="ECO:0000313" key="2">
    <source>
        <dbReference type="Proteomes" id="UP000620559"/>
    </source>
</evidence>
<protein>
    <submittedName>
        <fullName evidence="1">Uncharacterized protein</fullName>
    </submittedName>
</protein>
<sequence length="235" mass="26970">MPWEKLGIFYITNNWTLTKPVEAELFRIKHFKILQSNKYYLKGAIAQAFKDSFGITTFDNKRFGYRDDSEIFQFYFPVGLGEHSLAFKRLDESRVTWRIEVEFFYSENAQDDYLNYIQSRFGNINLEGIIMALYPRLYSGSLVPISGEVKLLKDKPVKLLSANIGRQKLVVRTTGQAVILATAFNETLQPVVTLEKIPANYNSELPQSNVGIYQGEVWAIASEETNISFTEFSAK</sequence>
<dbReference type="AlphaFoldDB" id="A0A8J7F2S5"/>
<reference evidence="1" key="1">
    <citation type="submission" date="2020-10" db="EMBL/GenBank/DDBJ databases">
        <authorList>
            <person name="Castelo-Branco R."/>
            <person name="Eusebio N."/>
            <person name="Adriana R."/>
            <person name="Vieira A."/>
            <person name="Brugerolle De Fraissinette N."/>
            <person name="Rezende De Castro R."/>
            <person name="Schneider M.P."/>
            <person name="Vasconcelos V."/>
            <person name="Leao P.N."/>
        </authorList>
    </citation>
    <scope>NUCLEOTIDE SEQUENCE</scope>
    <source>
        <strain evidence="1">LEGE 06105</strain>
    </source>
</reference>
<keyword evidence="2" id="KW-1185">Reference proteome</keyword>
<organism evidence="1 2">
    <name type="scientific">Plectonema cf. radiosum LEGE 06105</name>
    <dbReference type="NCBI Taxonomy" id="945769"/>
    <lineage>
        <taxon>Bacteria</taxon>
        <taxon>Bacillati</taxon>
        <taxon>Cyanobacteriota</taxon>
        <taxon>Cyanophyceae</taxon>
        <taxon>Oscillatoriophycideae</taxon>
        <taxon>Oscillatoriales</taxon>
        <taxon>Microcoleaceae</taxon>
        <taxon>Plectonema</taxon>
    </lineage>
</organism>
<name>A0A8J7F2S5_9CYAN</name>
<dbReference type="EMBL" id="JADEWL010000040">
    <property type="protein sequence ID" value="MBE9213720.1"/>
    <property type="molecule type" value="Genomic_DNA"/>
</dbReference>
<comment type="caution">
    <text evidence="1">The sequence shown here is derived from an EMBL/GenBank/DDBJ whole genome shotgun (WGS) entry which is preliminary data.</text>
</comment>